<protein>
    <recommendedName>
        <fullName evidence="2">Adenosine/AMP deaminase N-terminal domain-containing protein</fullName>
    </recommendedName>
</protein>
<dbReference type="InterPro" id="IPR032466">
    <property type="entry name" value="Metal_Hydrolase"/>
</dbReference>
<dbReference type="STRING" id="6526.A0A2C9LLE2"/>
<dbReference type="GO" id="GO:0005615">
    <property type="term" value="C:extracellular space"/>
    <property type="evidence" value="ECO:0007669"/>
    <property type="project" value="InterPro"/>
</dbReference>
<evidence type="ECO:0000313" key="4">
    <source>
        <dbReference type="Proteomes" id="UP000076420"/>
    </source>
</evidence>
<dbReference type="Proteomes" id="UP000076420">
    <property type="component" value="Unassembled WGS sequence"/>
</dbReference>
<dbReference type="Pfam" id="PF08451">
    <property type="entry name" value="A_deaminase_N"/>
    <property type="match status" value="1"/>
</dbReference>
<name>A0A2C9LLE2_BIOGL</name>
<proteinExistence type="predicted"/>
<dbReference type="InterPro" id="IPR013659">
    <property type="entry name" value="A_deaminase_N"/>
</dbReference>
<evidence type="ECO:0000259" key="2">
    <source>
        <dbReference type="Pfam" id="PF08451"/>
    </source>
</evidence>
<dbReference type="VEuPathDB" id="VectorBase:BGLB032356"/>
<evidence type="ECO:0000313" key="3">
    <source>
        <dbReference type="EnsemblMetazoa" id="BGLB032356-PA"/>
    </source>
</evidence>
<accession>A0A2C9LLE2</accession>
<feature type="signal peptide" evidence="1">
    <location>
        <begin position="1"/>
        <end position="17"/>
    </location>
</feature>
<keyword evidence="1" id="KW-0732">Signal</keyword>
<dbReference type="AlphaFoldDB" id="A0A2C9LLE2"/>
<evidence type="ECO:0000256" key="1">
    <source>
        <dbReference type="SAM" id="SignalP"/>
    </source>
</evidence>
<sequence length="190" mass="22169">MLRLQVWLLALVVTVTGLSDSYYKARQAFIDEELAMRVGAKQILNRKEQTVNKFLMNLKNQTIQQSIWTTTPYPPAISFFKSKPWIDNSTIYKIIKMMPKDWQSMDELRSAANDPDEFDEQLIIDTSIWVKDPFQAYPSVNDVWGKFETYFSSLKGLVAPPENLRSYLERGIREFYDDGVQYIEMKTGTK</sequence>
<gene>
    <name evidence="3" type="primary">106050709</name>
</gene>
<dbReference type="EnsemblMetazoa" id="BGLB032356-RA">
    <property type="protein sequence ID" value="BGLB032356-PA"/>
    <property type="gene ID" value="BGLB032356"/>
</dbReference>
<dbReference type="KEGG" id="bgt:106050709"/>
<dbReference type="VEuPathDB" id="VectorBase:BGLAX_032116"/>
<dbReference type="SUPFAM" id="SSF51556">
    <property type="entry name" value="Metallo-dependent hydrolases"/>
    <property type="match status" value="1"/>
</dbReference>
<organism evidence="3 4">
    <name type="scientific">Biomphalaria glabrata</name>
    <name type="common">Bloodfluke planorb</name>
    <name type="synonym">Freshwater snail</name>
    <dbReference type="NCBI Taxonomy" id="6526"/>
    <lineage>
        <taxon>Eukaryota</taxon>
        <taxon>Metazoa</taxon>
        <taxon>Spiralia</taxon>
        <taxon>Lophotrochozoa</taxon>
        <taxon>Mollusca</taxon>
        <taxon>Gastropoda</taxon>
        <taxon>Heterobranchia</taxon>
        <taxon>Euthyneura</taxon>
        <taxon>Panpulmonata</taxon>
        <taxon>Hygrophila</taxon>
        <taxon>Lymnaeoidea</taxon>
        <taxon>Planorbidae</taxon>
        <taxon>Biomphalaria</taxon>
    </lineage>
</organism>
<feature type="chain" id="PRO_5012248644" description="Adenosine/AMP deaminase N-terminal domain-containing protein" evidence="1">
    <location>
        <begin position="18"/>
        <end position="190"/>
    </location>
</feature>
<reference evidence="3" key="1">
    <citation type="submission" date="2020-05" db="UniProtKB">
        <authorList>
            <consortium name="EnsemblMetazoa"/>
        </authorList>
    </citation>
    <scope>IDENTIFICATION</scope>
    <source>
        <strain evidence="3">BB02</strain>
    </source>
</reference>
<feature type="domain" description="Adenosine/AMP deaminase N-terminal" evidence="2">
    <location>
        <begin position="18"/>
        <end position="95"/>
    </location>
</feature>
<dbReference type="Gene3D" id="3.20.20.140">
    <property type="entry name" value="Metal-dependent hydrolases"/>
    <property type="match status" value="1"/>
</dbReference>